<dbReference type="STRING" id="573058.SAMN00017477_0920"/>
<dbReference type="Proteomes" id="UP000192368">
    <property type="component" value="Unassembled WGS sequence"/>
</dbReference>
<evidence type="ECO:0000313" key="1">
    <source>
        <dbReference type="EMBL" id="SMB86598.1"/>
    </source>
</evidence>
<dbReference type="RefSeq" id="WP_159445237.1">
    <property type="nucleotide sequence ID" value="NZ_FWWR01000009.1"/>
</dbReference>
<dbReference type="EMBL" id="FWWR01000009">
    <property type="protein sequence ID" value="SMB86598.1"/>
    <property type="molecule type" value="Genomic_DNA"/>
</dbReference>
<accession>A0A1W1UZT6</accession>
<name>A0A1W1UZT6_PEPAS</name>
<keyword evidence="2" id="KW-1185">Reference proteome</keyword>
<proteinExistence type="predicted"/>
<reference evidence="2" key="1">
    <citation type="submission" date="2017-04" db="EMBL/GenBank/DDBJ databases">
        <authorList>
            <person name="Varghese N."/>
            <person name="Submissions S."/>
        </authorList>
    </citation>
    <scope>NUCLEOTIDE SEQUENCE [LARGE SCALE GENOMIC DNA]</scope>
    <source>
        <strain evidence="2">DSM 20463</strain>
    </source>
</reference>
<evidence type="ECO:0000313" key="2">
    <source>
        <dbReference type="Proteomes" id="UP000192368"/>
    </source>
</evidence>
<protein>
    <recommendedName>
        <fullName evidence="3">Ribbon-helix-helix protein, copG family</fullName>
    </recommendedName>
</protein>
<organism evidence="1 2">
    <name type="scientific">Peptoniphilus asaccharolyticus DSM 20463</name>
    <dbReference type="NCBI Taxonomy" id="573058"/>
    <lineage>
        <taxon>Bacteria</taxon>
        <taxon>Bacillati</taxon>
        <taxon>Bacillota</taxon>
        <taxon>Tissierellia</taxon>
        <taxon>Tissierellales</taxon>
        <taxon>Peptoniphilaceae</taxon>
        <taxon>Peptoniphilus</taxon>
    </lineage>
</organism>
<dbReference type="AlphaFoldDB" id="A0A1W1UZT6"/>
<evidence type="ECO:0008006" key="3">
    <source>
        <dbReference type="Google" id="ProtNLM"/>
    </source>
</evidence>
<sequence length="49" mass="5492">MGRKMKITGGFKATPSDVERIIDIQNLLGVSRAKAVRSAIEKLYEEEKN</sequence>
<gene>
    <name evidence="1" type="ORF">SAMN00017477_0920</name>
</gene>